<proteinExistence type="predicted"/>
<evidence type="ECO:0000256" key="5">
    <source>
        <dbReference type="ARBA" id="ARBA00023012"/>
    </source>
</evidence>
<sequence length="293" mass="31111">MGHLPGAVVGISVGVIVTIQLSVLILAIVVDRNRIRRQAAVAVAAKRAQLHRRHPVDDLFREIGTGLPALAGSLACQLRSPLADMSAEAESLHREAPHLFDEHRVLLENVRAGIRRLQEATEALLEYATADSIPLSLTDVDLTALAAFVVADRCALSIGPVPRVLVSPLPTVRGDAALLRQALDNLVRNAIEHAIPGRPAQVTIAAAQVGPSAWRIEVMDRGVGITTTNRAHPFAAFRRGRDDRRSSSGTGLGLAVVERVVQRHGGSTGADAVPGGGARFWFTLSAGGPVDQW</sequence>
<dbReference type="RefSeq" id="WP_317793723.1">
    <property type="nucleotide sequence ID" value="NZ_AP028461.1"/>
</dbReference>
<keyword evidence="9" id="KW-0067">ATP-binding</keyword>
<organism evidence="9 10">
    <name type="scientific">Actinoplanes sichuanensis</name>
    <dbReference type="NCBI Taxonomy" id="512349"/>
    <lineage>
        <taxon>Bacteria</taxon>
        <taxon>Bacillati</taxon>
        <taxon>Actinomycetota</taxon>
        <taxon>Actinomycetes</taxon>
        <taxon>Micromonosporales</taxon>
        <taxon>Micromonosporaceae</taxon>
        <taxon>Actinoplanes</taxon>
    </lineage>
</organism>
<dbReference type="SMART" id="SM00387">
    <property type="entry name" value="HATPase_c"/>
    <property type="match status" value="1"/>
</dbReference>
<keyword evidence="7" id="KW-1133">Transmembrane helix</keyword>
<dbReference type="InterPro" id="IPR036890">
    <property type="entry name" value="HATPase_C_sf"/>
</dbReference>
<dbReference type="SUPFAM" id="SSF55874">
    <property type="entry name" value="ATPase domain of HSP90 chaperone/DNA topoisomerase II/histidine kinase"/>
    <property type="match status" value="1"/>
</dbReference>
<dbReference type="EC" id="2.7.13.3" evidence="2"/>
<keyword evidence="5" id="KW-0902">Two-component regulatory system</keyword>
<protein>
    <recommendedName>
        <fullName evidence="6">Sensor-like histidine kinase SenX3</fullName>
        <ecNumber evidence="2">2.7.13.3</ecNumber>
    </recommendedName>
</protein>
<dbReference type="Pfam" id="PF02518">
    <property type="entry name" value="HATPase_c"/>
    <property type="match status" value="1"/>
</dbReference>
<feature type="domain" description="Histidine kinase" evidence="8">
    <location>
        <begin position="73"/>
        <end position="288"/>
    </location>
</feature>
<feature type="transmembrane region" description="Helical" evidence="7">
    <location>
        <begin position="6"/>
        <end position="30"/>
    </location>
</feature>
<comment type="caution">
    <text evidence="9">The sequence shown here is derived from an EMBL/GenBank/DDBJ whole genome shotgun (WGS) entry which is preliminary data.</text>
</comment>
<evidence type="ECO:0000313" key="9">
    <source>
        <dbReference type="EMBL" id="MFD1370506.1"/>
    </source>
</evidence>
<keyword evidence="3" id="KW-0808">Transferase</keyword>
<name>A0ABW4AK27_9ACTN</name>
<evidence type="ECO:0000256" key="3">
    <source>
        <dbReference type="ARBA" id="ARBA00022679"/>
    </source>
</evidence>
<dbReference type="PROSITE" id="PS50109">
    <property type="entry name" value="HIS_KIN"/>
    <property type="match status" value="1"/>
</dbReference>
<evidence type="ECO:0000313" key="10">
    <source>
        <dbReference type="Proteomes" id="UP001597183"/>
    </source>
</evidence>
<keyword evidence="4" id="KW-0418">Kinase</keyword>
<accession>A0ABW4AK27</accession>
<evidence type="ECO:0000259" key="8">
    <source>
        <dbReference type="PROSITE" id="PS50109"/>
    </source>
</evidence>
<keyword evidence="10" id="KW-1185">Reference proteome</keyword>
<gene>
    <name evidence="9" type="ORF">ACFQ5G_34665</name>
</gene>
<evidence type="ECO:0000256" key="7">
    <source>
        <dbReference type="SAM" id="Phobius"/>
    </source>
</evidence>
<dbReference type="Proteomes" id="UP001597183">
    <property type="component" value="Unassembled WGS sequence"/>
</dbReference>
<evidence type="ECO:0000256" key="4">
    <source>
        <dbReference type="ARBA" id="ARBA00022777"/>
    </source>
</evidence>
<evidence type="ECO:0000256" key="6">
    <source>
        <dbReference type="ARBA" id="ARBA00039401"/>
    </source>
</evidence>
<dbReference type="Gene3D" id="3.30.565.10">
    <property type="entry name" value="Histidine kinase-like ATPase, C-terminal domain"/>
    <property type="match status" value="1"/>
</dbReference>
<dbReference type="PANTHER" id="PTHR42878:SF15">
    <property type="entry name" value="BACTERIOPHYTOCHROME"/>
    <property type="match status" value="1"/>
</dbReference>
<dbReference type="PANTHER" id="PTHR42878">
    <property type="entry name" value="TWO-COMPONENT HISTIDINE KINASE"/>
    <property type="match status" value="1"/>
</dbReference>
<comment type="catalytic activity">
    <reaction evidence="1">
        <text>ATP + protein L-histidine = ADP + protein N-phospho-L-histidine.</text>
        <dbReference type="EC" id="2.7.13.3"/>
    </reaction>
</comment>
<evidence type="ECO:0000256" key="1">
    <source>
        <dbReference type="ARBA" id="ARBA00000085"/>
    </source>
</evidence>
<evidence type="ECO:0000256" key="2">
    <source>
        <dbReference type="ARBA" id="ARBA00012438"/>
    </source>
</evidence>
<keyword evidence="7" id="KW-0812">Transmembrane</keyword>
<keyword evidence="7" id="KW-0472">Membrane</keyword>
<dbReference type="InterPro" id="IPR005467">
    <property type="entry name" value="His_kinase_dom"/>
</dbReference>
<dbReference type="InterPro" id="IPR003594">
    <property type="entry name" value="HATPase_dom"/>
</dbReference>
<reference evidence="10" key="1">
    <citation type="journal article" date="2019" name="Int. J. Syst. Evol. Microbiol.">
        <title>The Global Catalogue of Microorganisms (GCM) 10K type strain sequencing project: providing services to taxonomists for standard genome sequencing and annotation.</title>
        <authorList>
            <consortium name="The Broad Institute Genomics Platform"/>
            <consortium name="The Broad Institute Genome Sequencing Center for Infectious Disease"/>
            <person name="Wu L."/>
            <person name="Ma J."/>
        </authorList>
    </citation>
    <scope>NUCLEOTIDE SEQUENCE [LARGE SCALE GENOMIC DNA]</scope>
    <source>
        <strain evidence="10">CCM 7526</strain>
    </source>
</reference>
<dbReference type="PRINTS" id="PR00344">
    <property type="entry name" value="BCTRLSENSOR"/>
</dbReference>
<dbReference type="EMBL" id="JBHTMK010000044">
    <property type="protein sequence ID" value="MFD1370506.1"/>
    <property type="molecule type" value="Genomic_DNA"/>
</dbReference>
<keyword evidence="9" id="KW-0547">Nucleotide-binding</keyword>
<dbReference type="GO" id="GO:0005524">
    <property type="term" value="F:ATP binding"/>
    <property type="evidence" value="ECO:0007669"/>
    <property type="project" value="UniProtKB-KW"/>
</dbReference>
<dbReference type="InterPro" id="IPR050351">
    <property type="entry name" value="BphY/WalK/GraS-like"/>
</dbReference>
<dbReference type="InterPro" id="IPR004358">
    <property type="entry name" value="Sig_transdc_His_kin-like_C"/>
</dbReference>
<dbReference type="CDD" id="cd00075">
    <property type="entry name" value="HATPase"/>
    <property type="match status" value="1"/>
</dbReference>